<dbReference type="Pfam" id="PF25596">
    <property type="entry name" value="CPSase_L_D1"/>
    <property type="match status" value="1"/>
</dbReference>
<evidence type="ECO:0000256" key="3">
    <source>
        <dbReference type="ARBA" id="ARBA00022840"/>
    </source>
</evidence>
<evidence type="ECO:0000256" key="1">
    <source>
        <dbReference type="ARBA" id="ARBA00022598"/>
    </source>
</evidence>
<dbReference type="Proteomes" id="UP000826014">
    <property type="component" value="Chromosome"/>
</dbReference>
<feature type="domain" description="Carbamoyl-phosphate synthetase large subunit oligomerisation" evidence="4">
    <location>
        <begin position="135"/>
        <end position="255"/>
    </location>
</feature>
<evidence type="ECO:0000256" key="2">
    <source>
        <dbReference type="ARBA" id="ARBA00022741"/>
    </source>
</evidence>
<evidence type="ECO:0000313" key="5">
    <source>
        <dbReference type="EMBL" id="QYF48229.1"/>
    </source>
</evidence>
<dbReference type="Pfam" id="PF02787">
    <property type="entry name" value="CPSase_L_D3"/>
    <property type="match status" value="1"/>
</dbReference>
<gene>
    <name evidence="5" type="ORF">RHABOEDO_000350</name>
</gene>
<dbReference type="SMART" id="SM01096">
    <property type="entry name" value="CPSase_L_D3"/>
    <property type="match status" value="1"/>
</dbReference>
<dbReference type="Gene3D" id="3.40.50.20">
    <property type="match status" value="1"/>
</dbReference>
<accession>A0ABX8UZ70</accession>
<organism evidence="5 6">
    <name type="scientific">Candidatus Rhabdochlamydia oedothoracis</name>
    <dbReference type="NCBI Taxonomy" id="2720720"/>
    <lineage>
        <taxon>Bacteria</taxon>
        <taxon>Pseudomonadati</taxon>
        <taxon>Chlamydiota</taxon>
        <taxon>Chlamydiia</taxon>
        <taxon>Parachlamydiales</taxon>
        <taxon>Candidatus Rhabdochlamydiaceae</taxon>
        <taxon>Candidatus Rhabdochlamydia</taxon>
    </lineage>
</organism>
<sequence>MYSRNSQKKYTSYFYSYSQKMGCRAFFCVDRKMSQAMEKLRKKTTYKPEYGGSCFYCSTFEKILNRLLDYVVVKIPRWDTHKLRSTERRIGTEMKSVDEVMAMGRSFPEALQKAIRMLNIGADGLTSYPYPIENLLQEIHEATDRRLFALALFFEKGATLKQVRALCQIDPWFLLHIQSITQLAFLLKKQPLTKDLLRKAKQYGFSDQTIGKIKNISQEKVRKLRHRYQIFPVIKQIDTLAGDFDAKTNYLFLSYHGISHDIQPFNSPPITVLGSGPYSIGSSVEFDWCAVNTCRTLRFLKEKTIVINCNPETVSTDYDESDRLYFEELTFERIRDIADFENPKGIIVSVGGHIANNLSVALNKYGYPLILPWQRFATISEKDLTNRRITK</sequence>
<dbReference type="InterPro" id="IPR005480">
    <property type="entry name" value="CPSase_lsu_oligo"/>
</dbReference>
<dbReference type="Gene3D" id="1.10.1030.10">
    <property type="entry name" value="Carbamoyl-phosphate synthetase, large subunit oligomerisation domain"/>
    <property type="match status" value="1"/>
</dbReference>
<dbReference type="InterPro" id="IPR058047">
    <property type="entry name" value="CPSase_preATP-grasp"/>
</dbReference>
<keyword evidence="2" id="KW-0547">Nucleotide-binding</keyword>
<dbReference type="InterPro" id="IPR036897">
    <property type="entry name" value="CarbamoylP_synth_lsu_oligo_sf"/>
</dbReference>
<dbReference type="Gene3D" id="3.30.470.20">
    <property type="entry name" value="ATP-grasp fold, B domain"/>
    <property type="match status" value="1"/>
</dbReference>
<dbReference type="InterPro" id="IPR016185">
    <property type="entry name" value="PreATP-grasp_dom_sf"/>
</dbReference>
<keyword evidence="1" id="KW-0436">Ligase</keyword>
<dbReference type="SUPFAM" id="SSF52440">
    <property type="entry name" value="PreATP-grasp domain"/>
    <property type="match status" value="1"/>
</dbReference>
<dbReference type="EMBL" id="CP075587">
    <property type="protein sequence ID" value="QYF48229.1"/>
    <property type="molecule type" value="Genomic_DNA"/>
</dbReference>
<evidence type="ECO:0000259" key="4">
    <source>
        <dbReference type="SMART" id="SM01096"/>
    </source>
</evidence>
<protein>
    <submittedName>
        <fullName evidence="5">Carbamoyl-phosphate synthase large chain</fullName>
    </submittedName>
</protein>
<name>A0ABX8UZ70_9BACT</name>
<dbReference type="PANTHER" id="PTHR11405">
    <property type="entry name" value="CARBAMOYLTRANSFERASE FAMILY MEMBER"/>
    <property type="match status" value="1"/>
</dbReference>
<reference evidence="5 6" key="1">
    <citation type="journal article" date="2022" name="bioRxiv">
        <title>Ecology and evolution of chlamydial symbionts of arthropods.</title>
        <authorList>
            <person name="Halter T."/>
            <person name="Koestlbacher S."/>
            <person name="Collingro A."/>
            <person name="Sixt B.S."/>
            <person name="Toenshoff E.R."/>
            <person name="Hendrickx F."/>
            <person name="Kostanjsek R."/>
            <person name="Horn M."/>
        </authorList>
    </citation>
    <scope>NUCLEOTIDE SEQUENCE [LARGE SCALE GENOMIC DNA]</scope>
    <source>
        <strain evidence="5">W744xW776</strain>
    </source>
</reference>
<keyword evidence="3" id="KW-0067">ATP-binding</keyword>
<dbReference type="PANTHER" id="PTHR11405:SF53">
    <property type="entry name" value="CARBAMOYL-PHOSPHATE SYNTHASE [AMMONIA], MITOCHONDRIAL"/>
    <property type="match status" value="1"/>
</dbReference>
<evidence type="ECO:0000313" key="6">
    <source>
        <dbReference type="Proteomes" id="UP000826014"/>
    </source>
</evidence>
<dbReference type="SUPFAM" id="SSF56059">
    <property type="entry name" value="Glutathione synthetase ATP-binding domain-like"/>
    <property type="match status" value="1"/>
</dbReference>
<proteinExistence type="predicted"/>
<keyword evidence="6" id="KW-1185">Reference proteome</keyword>
<dbReference type="SUPFAM" id="SSF48108">
    <property type="entry name" value="Carbamoyl phosphate synthetase, large subunit connection domain"/>
    <property type="match status" value="1"/>
</dbReference>